<sequence>MDPFSIDAELIASVDDMTEEELRDLAEIYKDSTINEEIKIYIYSCFQAYKKSSLKNLLDQATLRSQDWVIDISPSHPDHRRRSDIFNMLVAWGYQHELIVDENRHQIESRRLSTRSDDAPTSEGFDDLIQLLHNQAAQSRRKFQETGCVEYINEAIEIMEVIMSGEGNNITASILNNYAVMIGLRFERIGSINDLNRAVDVASEALDSTPQDHPDRAAYLNNLGNWLGTRFDRTGSINDLNRAVDVASEAVDSTPQDHPDRAVVLNNLGNWLGKRFDRIGSINNLNRAVDVASEALDSTPRDHPDRAAYLNNLGNWLGTRFDRTGSINDLNRAVDVASEAVDSTPQDYPDRAAYLNNLGYWLGKRFDRTGSINNLNRAVDMASEALDSTPQDHPDRAGRLNNLGSWLGTRFKRTGSINDLNRAVDMASEAVDSTPQDHPDRIAVLNNLGNWLGKRFDRTGSINDLNRAVDMASEAVDSTPQDHPDRAAYLNNLGSWLGTRFDRTGSINDLNRAVDVASEAVDSTPQDHPDRAAVLNNLGSWLGKRFDRTGSINDLNRAVDVASEAVDSTPQDHPDRAAYLNNLGNWLGKRFDRTGSAEDLEKRRLSYIAGWKCEASPPLVRTGAARLAADIFASKLDWQNSSQLLHSAILLLPTISPRALQLTDAQTLLADLFGLASSASATALNAGTSPEHALQLLELGRGIIAGLLMDLRWDIGDLKSEHPELAEKFISLRDELDSSTDREDSLPPINTMLSRELRVKRRREADREFTILIDTIRTKPNFSNFLQPPTSKELMSAANEGPVVIINTSSFRNDAFIVQRGSIQVIELPQLTEIGIYRAIDCLNNSNYPSLLEWLWQSLCRPCLDALGFTDPVPNDGTWPHVWWVPTGLLSHLPLHAAGIHGQGSETVLDRVMSSYTPSIRALLYGRRQRAQRAIRRFNEDIVLMVAMRETPGLSHGDLPFTNDEVKVLEKICPSLHLIPVIPKRCKKDIFIHIQKCKIFHFAGHGQLDQVDPSLSKLLLDDWKTDPLTVGDIRDSRLQEDPPFLAYLSACSTSANKSTRLSDESVHLVSAFQLAGFRHVVGTLWEVSDRHCVDVARIFYETLREEGLTDTAVSRGLHFATRALRDAKVNQGKEARDAILLDHGSQMQEVQMQAATDFFWVPYVHFGV</sequence>
<accession>A0ACC0UPK5</accession>
<evidence type="ECO:0000313" key="2">
    <source>
        <dbReference type="Proteomes" id="UP001163324"/>
    </source>
</evidence>
<proteinExistence type="predicted"/>
<name>A0ACC0UPK5_9HYPO</name>
<keyword evidence="2" id="KW-1185">Reference proteome</keyword>
<dbReference type="EMBL" id="CM047950">
    <property type="protein sequence ID" value="KAI9896028.1"/>
    <property type="molecule type" value="Genomic_DNA"/>
</dbReference>
<gene>
    <name evidence="1" type="ORF">N3K66_009097</name>
</gene>
<dbReference type="Proteomes" id="UP001163324">
    <property type="component" value="Chromosome 11"/>
</dbReference>
<comment type="caution">
    <text evidence="1">The sequence shown here is derived from an EMBL/GenBank/DDBJ whole genome shotgun (WGS) entry which is preliminary data.</text>
</comment>
<organism evidence="1 2">
    <name type="scientific">Trichothecium roseum</name>
    <dbReference type="NCBI Taxonomy" id="47278"/>
    <lineage>
        <taxon>Eukaryota</taxon>
        <taxon>Fungi</taxon>
        <taxon>Dikarya</taxon>
        <taxon>Ascomycota</taxon>
        <taxon>Pezizomycotina</taxon>
        <taxon>Sordariomycetes</taxon>
        <taxon>Hypocreomycetidae</taxon>
        <taxon>Hypocreales</taxon>
        <taxon>Hypocreales incertae sedis</taxon>
        <taxon>Trichothecium</taxon>
    </lineage>
</organism>
<reference evidence="1" key="1">
    <citation type="submission" date="2022-10" db="EMBL/GenBank/DDBJ databases">
        <title>Complete Genome of Trichothecium roseum strain YXFP-22015, a Plant Pathogen Isolated from Citrus.</title>
        <authorList>
            <person name="Wang Y."/>
            <person name="Zhu L."/>
        </authorList>
    </citation>
    <scope>NUCLEOTIDE SEQUENCE</scope>
    <source>
        <strain evidence="1">YXFP-22015</strain>
    </source>
</reference>
<evidence type="ECO:0000313" key="1">
    <source>
        <dbReference type="EMBL" id="KAI9896028.1"/>
    </source>
</evidence>
<protein>
    <submittedName>
        <fullName evidence="1">Uncharacterized protein</fullName>
    </submittedName>
</protein>